<reference evidence="1" key="1">
    <citation type="submission" date="2017-07" db="EMBL/GenBank/DDBJ databases">
        <authorList>
            <person name="Mikheyev A."/>
            <person name="Grau M."/>
        </authorList>
    </citation>
    <scope>NUCLEOTIDE SEQUENCE</scope>
    <source>
        <tissue evidence="1">Venom_gland</tissue>
    </source>
</reference>
<reference evidence="1" key="2">
    <citation type="submission" date="2017-11" db="EMBL/GenBank/DDBJ databases">
        <title>Coralsnake Venomics: Analyses of Venom Gland Transcriptomes and Proteomes of Six Brazilian Taxa.</title>
        <authorList>
            <person name="Aird S.D."/>
            <person name="Jorge da Silva N."/>
            <person name="Qiu L."/>
            <person name="Villar-Briones A."/>
            <person name="Aparecida-Saddi V."/>
            <person name="Campos-Telles M.P."/>
            <person name="Grau M."/>
            <person name="Mikheyev A.S."/>
        </authorList>
    </citation>
    <scope>NUCLEOTIDE SEQUENCE</scope>
    <source>
        <tissue evidence="1">Venom_gland</tissue>
    </source>
</reference>
<dbReference type="EMBL" id="IACN01008504">
    <property type="protein sequence ID" value="LAB46601.1"/>
    <property type="molecule type" value="Transcribed_RNA"/>
</dbReference>
<name>A0A2D4NLK2_MICSU</name>
<organism evidence="1">
    <name type="scientific">Micrurus surinamensis</name>
    <name type="common">Surinam coral snake</name>
    <dbReference type="NCBI Taxonomy" id="129470"/>
    <lineage>
        <taxon>Eukaryota</taxon>
        <taxon>Metazoa</taxon>
        <taxon>Chordata</taxon>
        <taxon>Craniata</taxon>
        <taxon>Vertebrata</taxon>
        <taxon>Euteleostomi</taxon>
        <taxon>Lepidosauria</taxon>
        <taxon>Squamata</taxon>
        <taxon>Bifurcata</taxon>
        <taxon>Unidentata</taxon>
        <taxon>Episquamata</taxon>
        <taxon>Toxicofera</taxon>
        <taxon>Serpentes</taxon>
        <taxon>Colubroidea</taxon>
        <taxon>Elapidae</taxon>
        <taxon>Elapinae</taxon>
        <taxon>Micrurus</taxon>
    </lineage>
</organism>
<proteinExistence type="predicted"/>
<protein>
    <submittedName>
        <fullName evidence="1">Uncharacterized protein</fullName>
    </submittedName>
</protein>
<sequence length="135" mass="15876">MPTFIWSSCKSFALSQCCLDFHISSYNFHPMVITVTIYSSRFLVLSYIDYMITITFHCFESKVNQNRTAVLQLATAITSSTIGNQRYLRGNGLFPHLYLHWFQRLINSCLCFFWRNYSPLCFKNQHPSKTICFLE</sequence>
<dbReference type="AlphaFoldDB" id="A0A2D4NLK2"/>
<evidence type="ECO:0000313" key="1">
    <source>
        <dbReference type="EMBL" id="LAB46601.1"/>
    </source>
</evidence>
<accession>A0A2D4NLK2</accession>